<dbReference type="InterPro" id="IPR016181">
    <property type="entry name" value="Acyl_CoA_acyltransferase"/>
</dbReference>
<proteinExistence type="predicted"/>
<dbReference type="InterPro" id="IPR000182">
    <property type="entry name" value="GNAT_dom"/>
</dbReference>
<dbReference type="InterPro" id="IPR050680">
    <property type="entry name" value="YpeA/RimI_acetyltransf"/>
</dbReference>
<dbReference type="PANTHER" id="PTHR43420:SF47">
    <property type="entry name" value="N-ACETYLTRANSFERASE DOMAIN-CONTAINING PROTEIN"/>
    <property type="match status" value="1"/>
</dbReference>
<dbReference type="CDD" id="cd04301">
    <property type="entry name" value="NAT_SF"/>
    <property type="match status" value="1"/>
</dbReference>
<keyword evidence="1" id="KW-0808">Transferase</keyword>
<dbReference type="PROSITE" id="PS51186">
    <property type="entry name" value="GNAT"/>
    <property type="match status" value="1"/>
</dbReference>
<evidence type="ECO:0000259" key="3">
    <source>
        <dbReference type="PROSITE" id="PS51186"/>
    </source>
</evidence>
<dbReference type="PANTHER" id="PTHR43420">
    <property type="entry name" value="ACETYLTRANSFERASE"/>
    <property type="match status" value="1"/>
</dbReference>
<accession>A0ABU4GE13</accession>
<organism evidence="4 5">
    <name type="scientific">Sporosarcina saromensis</name>
    <dbReference type="NCBI Taxonomy" id="359365"/>
    <lineage>
        <taxon>Bacteria</taxon>
        <taxon>Bacillati</taxon>
        <taxon>Bacillota</taxon>
        <taxon>Bacilli</taxon>
        <taxon>Bacillales</taxon>
        <taxon>Caryophanaceae</taxon>
        <taxon>Sporosarcina</taxon>
    </lineage>
</organism>
<dbReference type="Pfam" id="PF00583">
    <property type="entry name" value="Acetyltransf_1"/>
    <property type="match status" value="1"/>
</dbReference>
<feature type="domain" description="N-acetyltransferase" evidence="3">
    <location>
        <begin position="1"/>
        <end position="166"/>
    </location>
</feature>
<sequence>MEIRLLQALDAEEYFMLRLEALQKNPVAFAASFEEEKEQPIEKYIIRFQSEDSFTFGAFDKGELVGVVTLIKEKLIKLRHKATIVAMYVLPEKRGMGIGKALLEEVIAKAKEIEGVEQVYLSVVSTNEPAKKLYSVVGFECYGTEKRALQLGDDYYDEDLMVLFLAE</sequence>
<evidence type="ECO:0000313" key="5">
    <source>
        <dbReference type="Proteomes" id="UP001282284"/>
    </source>
</evidence>
<gene>
    <name evidence="4" type="ORF">QT711_15155</name>
</gene>
<protein>
    <submittedName>
        <fullName evidence="4">GNAT family N-acetyltransferase</fullName>
    </submittedName>
</protein>
<dbReference type="EMBL" id="JAUBDI010000018">
    <property type="protein sequence ID" value="MDW0114535.1"/>
    <property type="molecule type" value="Genomic_DNA"/>
</dbReference>
<comment type="caution">
    <text evidence="4">The sequence shown here is derived from an EMBL/GenBank/DDBJ whole genome shotgun (WGS) entry which is preliminary data.</text>
</comment>
<dbReference type="Gene3D" id="3.40.630.30">
    <property type="match status" value="1"/>
</dbReference>
<keyword evidence="2" id="KW-0012">Acyltransferase</keyword>
<reference evidence="4 5" key="1">
    <citation type="submission" date="2023-06" db="EMBL/GenBank/DDBJ databases">
        <title>Sporosarcina sp. nov., isolated from Korean traditional fermented seafood 'Jeotgal'.</title>
        <authorList>
            <person name="Yang A.I."/>
            <person name="Shin N.-R."/>
        </authorList>
    </citation>
    <scope>NUCLEOTIDE SEQUENCE [LARGE SCALE GENOMIC DNA]</scope>
    <source>
        <strain evidence="4 5">KCTC13119</strain>
    </source>
</reference>
<keyword evidence="5" id="KW-1185">Reference proteome</keyword>
<evidence type="ECO:0000256" key="2">
    <source>
        <dbReference type="ARBA" id="ARBA00023315"/>
    </source>
</evidence>
<name>A0ABU4GE13_9BACL</name>
<dbReference type="Proteomes" id="UP001282284">
    <property type="component" value="Unassembled WGS sequence"/>
</dbReference>
<dbReference type="SUPFAM" id="SSF55729">
    <property type="entry name" value="Acyl-CoA N-acyltransferases (Nat)"/>
    <property type="match status" value="1"/>
</dbReference>
<evidence type="ECO:0000313" key="4">
    <source>
        <dbReference type="EMBL" id="MDW0114535.1"/>
    </source>
</evidence>
<dbReference type="RefSeq" id="WP_317945650.1">
    <property type="nucleotide sequence ID" value="NZ_JAUBDI010000018.1"/>
</dbReference>
<evidence type="ECO:0000256" key="1">
    <source>
        <dbReference type="ARBA" id="ARBA00022679"/>
    </source>
</evidence>